<dbReference type="InterPro" id="IPR000515">
    <property type="entry name" value="MetI-like"/>
</dbReference>
<comment type="similarity">
    <text evidence="7">Belongs to the binding-protein-dependent transport system permease family.</text>
</comment>
<dbReference type="Proteomes" id="UP000297475">
    <property type="component" value="Unassembled WGS sequence"/>
</dbReference>
<dbReference type="OrthoDB" id="4404959at2"/>
<dbReference type="RefSeq" id="WP_135484735.1">
    <property type="nucleotide sequence ID" value="NZ_SRMF01000012.1"/>
</dbReference>
<evidence type="ECO:0000256" key="4">
    <source>
        <dbReference type="ARBA" id="ARBA00022989"/>
    </source>
</evidence>
<keyword evidence="5 7" id="KW-0472">Membrane</keyword>
<feature type="domain" description="ABC transmembrane type-1" evidence="8">
    <location>
        <begin position="44"/>
        <end position="257"/>
    </location>
</feature>
<protein>
    <recommendedName>
        <fullName evidence="6">Arginine ABC transporter permease protein ArtM</fullName>
    </recommendedName>
</protein>
<feature type="transmembrane region" description="Helical" evidence="7">
    <location>
        <begin position="48"/>
        <end position="68"/>
    </location>
</feature>
<keyword evidence="2" id="KW-0997">Cell inner membrane</keyword>
<dbReference type="Gene3D" id="1.10.3720.10">
    <property type="entry name" value="MetI-like"/>
    <property type="match status" value="1"/>
</dbReference>
<sequence length="283" mass="32513">MRTCAESFQGYILRSLGRDYGERLLPRGLDITYCDQLFLIGSGMIWNIYFAFMAVVLAFSLATLLALGKFSNNLFLRKPASWFIFLFRGSPLFIQFFFFYSLFVLLPRQGIEINLLFTTITADTGALRTATVGGLVVLTLNTAAYTAELFYGALRSIPKGDLEAADAYGLSGFTKFRRIVWPTMMRLAWPSYTNEVIFLFHSTTLVFLSAFPARQQSGEALYYARYFVDQTFNPFVSFPIVAGYFIVATLLIIWLFSWGNRYLNRHLPQAMRPRIRFKPQYLR</sequence>
<dbReference type="Pfam" id="PF00528">
    <property type="entry name" value="BPD_transp_1"/>
    <property type="match status" value="1"/>
</dbReference>
<dbReference type="EMBL" id="SRMF01000012">
    <property type="protein sequence ID" value="TGG90647.1"/>
    <property type="molecule type" value="Genomic_DNA"/>
</dbReference>
<comment type="subcellular location">
    <subcellularLocation>
        <location evidence="1 7">Cell membrane</location>
        <topology evidence="1 7">Multi-pass membrane protein</topology>
    </subcellularLocation>
</comment>
<dbReference type="SUPFAM" id="SSF161098">
    <property type="entry name" value="MetI-like"/>
    <property type="match status" value="1"/>
</dbReference>
<comment type="caution">
    <text evidence="9">The sequence shown here is derived from an EMBL/GenBank/DDBJ whole genome shotgun (WGS) entry which is preliminary data.</text>
</comment>
<feature type="transmembrane region" description="Helical" evidence="7">
    <location>
        <begin position="80"/>
        <end position="106"/>
    </location>
</feature>
<keyword evidence="3 7" id="KW-0812">Transmembrane</keyword>
<dbReference type="PANTHER" id="PTHR30614">
    <property type="entry name" value="MEMBRANE COMPONENT OF AMINO ACID ABC TRANSPORTER"/>
    <property type="match status" value="1"/>
</dbReference>
<gene>
    <name evidence="9" type="ORF">E4656_18155</name>
</gene>
<dbReference type="AlphaFoldDB" id="A0A4Z0WAX5"/>
<evidence type="ECO:0000256" key="2">
    <source>
        <dbReference type="ARBA" id="ARBA00022519"/>
    </source>
</evidence>
<evidence type="ECO:0000256" key="1">
    <source>
        <dbReference type="ARBA" id="ARBA00004651"/>
    </source>
</evidence>
<evidence type="ECO:0000313" key="10">
    <source>
        <dbReference type="Proteomes" id="UP000297475"/>
    </source>
</evidence>
<dbReference type="CDD" id="cd06261">
    <property type="entry name" value="TM_PBP2"/>
    <property type="match status" value="1"/>
</dbReference>
<reference evidence="9 10" key="1">
    <citation type="submission" date="2019-04" db="EMBL/GenBank/DDBJ databases">
        <title>Natronospirillum operosus gen. nov., sp. nov., a haloalkaliphilic satellite isolated from decaying biomass of laboratory culture of cyanobacterium Geitlerinema sp. and proposal of Natronospirillaceae fam. nov. and Saccharospirillaceae fam. nov.</title>
        <authorList>
            <person name="Kevbrin V."/>
            <person name="Boltyanskaya Y."/>
            <person name="Koziaeva V."/>
            <person name="Grouzdev D.S."/>
            <person name="Park M."/>
            <person name="Cho J."/>
        </authorList>
    </citation>
    <scope>NUCLEOTIDE SEQUENCE [LARGE SCALE GENOMIC DNA]</scope>
    <source>
        <strain evidence="9 10">G-116</strain>
    </source>
</reference>
<dbReference type="InterPro" id="IPR035906">
    <property type="entry name" value="MetI-like_sf"/>
</dbReference>
<evidence type="ECO:0000256" key="6">
    <source>
        <dbReference type="ARBA" id="ARBA00040319"/>
    </source>
</evidence>
<dbReference type="PANTHER" id="PTHR30614:SF10">
    <property type="entry name" value="ARGININE ABC TRANSPORTER PERMEASE PROTEIN ARTM"/>
    <property type="match status" value="1"/>
</dbReference>
<keyword evidence="4 7" id="KW-1133">Transmembrane helix</keyword>
<evidence type="ECO:0000256" key="5">
    <source>
        <dbReference type="ARBA" id="ARBA00023136"/>
    </source>
</evidence>
<evidence type="ECO:0000256" key="7">
    <source>
        <dbReference type="RuleBase" id="RU363032"/>
    </source>
</evidence>
<dbReference type="GO" id="GO:0006865">
    <property type="term" value="P:amino acid transport"/>
    <property type="evidence" value="ECO:0007669"/>
    <property type="project" value="TreeGrafter"/>
</dbReference>
<dbReference type="PROSITE" id="PS50928">
    <property type="entry name" value="ABC_TM1"/>
    <property type="match status" value="1"/>
</dbReference>
<name>A0A4Z0WAX5_9GAMM</name>
<dbReference type="InterPro" id="IPR043429">
    <property type="entry name" value="ArtM/GltK/GlnP/TcyL/YhdX-like"/>
</dbReference>
<keyword evidence="10" id="KW-1185">Reference proteome</keyword>
<dbReference type="GO" id="GO:0005886">
    <property type="term" value="C:plasma membrane"/>
    <property type="evidence" value="ECO:0007669"/>
    <property type="project" value="UniProtKB-SubCell"/>
</dbReference>
<evidence type="ECO:0000259" key="8">
    <source>
        <dbReference type="PROSITE" id="PS50928"/>
    </source>
</evidence>
<feature type="transmembrane region" description="Helical" evidence="7">
    <location>
        <begin position="235"/>
        <end position="256"/>
    </location>
</feature>
<keyword evidence="7" id="KW-0813">Transport</keyword>
<evidence type="ECO:0000313" key="9">
    <source>
        <dbReference type="EMBL" id="TGG90647.1"/>
    </source>
</evidence>
<feature type="transmembrane region" description="Helical" evidence="7">
    <location>
        <begin position="196"/>
        <end position="215"/>
    </location>
</feature>
<dbReference type="GO" id="GO:0055085">
    <property type="term" value="P:transmembrane transport"/>
    <property type="evidence" value="ECO:0007669"/>
    <property type="project" value="InterPro"/>
</dbReference>
<keyword evidence="2" id="KW-1003">Cell membrane</keyword>
<proteinExistence type="inferred from homology"/>
<accession>A0A4Z0WAX5</accession>
<evidence type="ECO:0000256" key="3">
    <source>
        <dbReference type="ARBA" id="ARBA00022692"/>
    </source>
</evidence>
<feature type="transmembrane region" description="Helical" evidence="7">
    <location>
        <begin position="126"/>
        <end position="147"/>
    </location>
</feature>
<organism evidence="9 10">
    <name type="scientific">Natronospirillum operosum</name>
    <dbReference type="NCBI Taxonomy" id="2759953"/>
    <lineage>
        <taxon>Bacteria</taxon>
        <taxon>Pseudomonadati</taxon>
        <taxon>Pseudomonadota</taxon>
        <taxon>Gammaproteobacteria</taxon>
        <taxon>Oceanospirillales</taxon>
        <taxon>Natronospirillaceae</taxon>
        <taxon>Natronospirillum</taxon>
    </lineage>
</organism>